<organism evidence="2 3">
    <name type="scientific">Mycobacterium conspicuum</name>
    <dbReference type="NCBI Taxonomy" id="44010"/>
    <lineage>
        <taxon>Bacteria</taxon>
        <taxon>Bacillati</taxon>
        <taxon>Actinomycetota</taxon>
        <taxon>Actinomycetes</taxon>
        <taxon>Mycobacteriales</taxon>
        <taxon>Mycobacteriaceae</taxon>
        <taxon>Mycobacterium</taxon>
    </lineage>
</organism>
<evidence type="ECO:0000313" key="3">
    <source>
        <dbReference type="Proteomes" id="UP000467385"/>
    </source>
</evidence>
<protein>
    <recommendedName>
        <fullName evidence="1">PE domain-containing protein</fullName>
    </recommendedName>
</protein>
<dbReference type="InterPro" id="IPR000084">
    <property type="entry name" value="PE-PGRS_N"/>
</dbReference>
<sequence length="152" mass="16146">MAHADAAAPTVVLVPAAADEVSAGIAQLFSRHAEHYQALAGHAAAFPERFAHNLTASARSYASTEGANASSLWSPDARTLSPVIAHAAGAIQSLHADVRSFLWQLMSQLLPVTATFADAVTLLLLYLTGRWGLITLFLLVLRIRALLHQLGI</sequence>
<dbReference type="Pfam" id="PF00934">
    <property type="entry name" value="PE"/>
    <property type="match status" value="1"/>
</dbReference>
<dbReference type="EMBL" id="AP022613">
    <property type="protein sequence ID" value="BBZ37410.1"/>
    <property type="molecule type" value="Genomic_DNA"/>
</dbReference>
<accession>A0A7I7Y6Z0</accession>
<evidence type="ECO:0000313" key="2">
    <source>
        <dbReference type="EMBL" id="BBZ37410.1"/>
    </source>
</evidence>
<feature type="domain" description="PE" evidence="1">
    <location>
        <begin position="2"/>
        <end position="68"/>
    </location>
</feature>
<keyword evidence="3" id="KW-1185">Reference proteome</keyword>
<dbReference type="Gene3D" id="1.10.287.850">
    <property type="entry name" value="HP0062-like domain"/>
    <property type="match status" value="1"/>
</dbReference>
<evidence type="ECO:0000259" key="1">
    <source>
        <dbReference type="Pfam" id="PF00934"/>
    </source>
</evidence>
<dbReference type="Proteomes" id="UP000467385">
    <property type="component" value="Chromosome"/>
</dbReference>
<reference evidence="2 3" key="1">
    <citation type="journal article" date="2019" name="Emerg. Microbes Infect.">
        <title>Comprehensive subspecies identification of 175 nontuberculous mycobacteria species based on 7547 genomic profiles.</title>
        <authorList>
            <person name="Matsumoto Y."/>
            <person name="Kinjo T."/>
            <person name="Motooka D."/>
            <person name="Nabeya D."/>
            <person name="Jung N."/>
            <person name="Uechi K."/>
            <person name="Horii T."/>
            <person name="Iida T."/>
            <person name="Fujita J."/>
            <person name="Nakamura S."/>
        </authorList>
    </citation>
    <scope>NUCLEOTIDE SEQUENCE [LARGE SCALE GENOMIC DNA]</scope>
    <source>
        <strain evidence="2 3">JCM 14738</strain>
    </source>
</reference>
<dbReference type="AlphaFoldDB" id="A0A7I7Y6Z0"/>
<name>A0A7I7Y6Z0_9MYCO</name>
<dbReference type="InterPro" id="IPR038332">
    <property type="entry name" value="PPE_sf"/>
</dbReference>
<gene>
    <name evidence="2" type="ORF">MCNS_04730</name>
</gene>
<dbReference type="SUPFAM" id="SSF140459">
    <property type="entry name" value="PE/PPE dimer-like"/>
    <property type="match status" value="1"/>
</dbReference>
<proteinExistence type="predicted"/>